<comment type="subcellular location">
    <subcellularLocation>
        <location evidence="1">Periplasm</location>
    </subcellularLocation>
</comment>
<keyword evidence="7 9" id="KW-0408">Iron</keyword>
<dbReference type="EMBL" id="WHLY01000002">
    <property type="protein sequence ID" value="MPR33436.1"/>
    <property type="molecule type" value="Genomic_DNA"/>
</dbReference>
<feature type="binding site" description="axial binding residue" evidence="9">
    <location>
        <position position="226"/>
    </location>
    <ligand>
        <name>heme c</name>
        <dbReference type="ChEBI" id="CHEBI:61717"/>
        <label>2</label>
    </ligand>
    <ligandPart>
        <name>Fe</name>
        <dbReference type="ChEBI" id="CHEBI:18248"/>
    </ligandPart>
</feature>
<evidence type="ECO:0000259" key="10">
    <source>
        <dbReference type="PROSITE" id="PS51007"/>
    </source>
</evidence>
<dbReference type="Pfam" id="PF03150">
    <property type="entry name" value="CCP_MauG"/>
    <property type="match status" value="1"/>
</dbReference>
<evidence type="ECO:0000256" key="1">
    <source>
        <dbReference type="ARBA" id="ARBA00004418"/>
    </source>
</evidence>
<dbReference type="InterPro" id="IPR026259">
    <property type="entry name" value="MauG/Cytc_peroxidase"/>
</dbReference>
<dbReference type="SUPFAM" id="SSF46626">
    <property type="entry name" value="Cytochrome c"/>
    <property type="match status" value="2"/>
</dbReference>
<dbReference type="PROSITE" id="PS51007">
    <property type="entry name" value="CYTC"/>
    <property type="match status" value="1"/>
</dbReference>
<comment type="cofactor">
    <cofactor evidence="8">
        <name>heme</name>
        <dbReference type="ChEBI" id="CHEBI:30413"/>
    </cofactor>
    <text evidence="8">Binds 2 heme groups.</text>
</comment>
<dbReference type="GO" id="GO:0046872">
    <property type="term" value="F:metal ion binding"/>
    <property type="evidence" value="ECO:0007669"/>
    <property type="project" value="UniProtKB-KW"/>
</dbReference>
<evidence type="ECO:0000256" key="4">
    <source>
        <dbReference type="ARBA" id="ARBA00022729"/>
    </source>
</evidence>
<feature type="binding site" description="covalent" evidence="8">
    <location>
        <position position="225"/>
    </location>
    <ligand>
        <name>heme c</name>
        <dbReference type="ChEBI" id="CHEBI:61717"/>
        <label>2</label>
    </ligand>
</feature>
<feature type="binding site" description="covalent" evidence="8">
    <location>
        <position position="79"/>
    </location>
    <ligand>
        <name>heme c</name>
        <dbReference type="ChEBI" id="CHEBI:61717"/>
        <label>1</label>
    </ligand>
</feature>
<dbReference type="Gene3D" id="1.10.760.10">
    <property type="entry name" value="Cytochrome c-like domain"/>
    <property type="match status" value="2"/>
</dbReference>
<keyword evidence="6" id="KW-0560">Oxidoreductase</keyword>
<dbReference type="InterPro" id="IPR036909">
    <property type="entry name" value="Cyt_c-like_dom_sf"/>
</dbReference>
<evidence type="ECO:0000256" key="9">
    <source>
        <dbReference type="PIRSR" id="PIRSR000294-2"/>
    </source>
</evidence>
<keyword evidence="4" id="KW-0732">Signal</keyword>
<dbReference type="InterPro" id="IPR051395">
    <property type="entry name" value="Cytochrome_c_Peroxidase/MauG"/>
</dbReference>
<gene>
    <name evidence="11" type="ORF">GBK04_08685</name>
</gene>
<feature type="domain" description="Cytochrome c" evidence="10">
    <location>
        <begin position="208"/>
        <end position="350"/>
    </location>
</feature>
<dbReference type="PIRSF" id="PIRSF000294">
    <property type="entry name" value="Cytochrome-c_peroxidase"/>
    <property type="match status" value="1"/>
</dbReference>
<keyword evidence="12" id="KW-1185">Reference proteome</keyword>
<comment type="PTM">
    <text evidence="8">Binds 2 heme groups per subunit.</text>
</comment>
<comment type="caution">
    <text evidence="11">The sequence shown here is derived from an EMBL/GenBank/DDBJ whole genome shotgun (WGS) entry which is preliminary data.</text>
</comment>
<organism evidence="11 12">
    <name type="scientific">Salmonirosea aquatica</name>
    <dbReference type="NCBI Taxonomy" id="2654236"/>
    <lineage>
        <taxon>Bacteria</taxon>
        <taxon>Pseudomonadati</taxon>
        <taxon>Bacteroidota</taxon>
        <taxon>Cytophagia</taxon>
        <taxon>Cytophagales</taxon>
        <taxon>Spirosomataceae</taxon>
        <taxon>Salmonirosea</taxon>
    </lineage>
</organism>
<evidence type="ECO:0000256" key="3">
    <source>
        <dbReference type="ARBA" id="ARBA00022723"/>
    </source>
</evidence>
<feature type="binding site" description="covalent" evidence="8">
    <location>
        <position position="76"/>
    </location>
    <ligand>
        <name>heme c</name>
        <dbReference type="ChEBI" id="CHEBI:61717"/>
        <label>1</label>
    </ligand>
</feature>
<proteinExistence type="predicted"/>
<evidence type="ECO:0000256" key="7">
    <source>
        <dbReference type="ARBA" id="ARBA00023004"/>
    </source>
</evidence>
<evidence type="ECO:0000313" key="11">
    <source>
        <dbReference type="EMBL" id="MPR33436.1"/>
    </source>
</evidence>
<dbReference type="RefSeq" id="WP_152758680.1">
    <property type="nucleotide sequence ID" value="NZ_WHLY01000002.1"/>
</dbReference>
<dbReference type="InterPro" id="IPR009056">
    <property type="entry name" value="Cyt_c-like_dom"/>
</dbReference>
<evidence type="ECO:0000256" key="6">
    <source>
        <dbReference type="ARBA" id="ARBA00023002"/>
    </source>
</evidence>
<dbReference type="GO" id="GO:0009055">
    <property type="term" value="F:electron transfer activity"/>
    <property type="evidence" value="ECO:0007669"/>
    <property type="project" value="InterPro"/>
</dbReference>
<dbReference type="GO" id="GO:0020037">
    <property type="term" value="F:heme binding"/>
    <property type="evidence" value="ECO:0007669"/>
    <property type="project" value="InterPro"/>
</dbReference>
<evidence type="ECO:0000256" key="2">
    <source>
        <dbReference type="ARBA" id="ARBA00022617"/>
    </source>
</evidence>
<evidence type="ECO:0000313" key="12">
    <source>
        <dbReference type="Proteomes" id="UP000479293"/>
    </source>
</evidence>
<dbReference type="GO" id="GO:0042597">
    <property type="term" value="C:periplasmic space"/>
    <property type="evidence" value="ECO:0007669"/>
    <property type="project" value="UniProtKB-SubCell"/>
</dbReference>
<accession>A0A7C9BBK6</accession>
<evidence type="ECO:0000256" key="5">
    <source>
        <dbReference type="ARBA" id="ARBA00022764"/>
    </source>
</evidence>
<dbReference type="GO" id="GO:0004130">
    <property type="term" value="F:cytochrome-c peroxidase activity"/>
    <property type="evidence" value="ECO:0007669"/>
    <property type="project" value="TreeGrafter"/>
</dbReference>
<evidence type="ECO:0000256" key="8">
    <source>
        <dbReference type="PIRSR" id="PIRSR000294-1"/>
    </source>
</evidence>
<keyword evidence="5" id="KW-0574">Periplasm</keyword>
<dbReference type="PANTHER" id="PTHR30600">
    <property type="entry name" value="CYTOCHROME C PEROXIDASE-RELATED"/>
    <property type="match status" value="1"/>
</dbReference>
<feature type="binding site" description="axial binding residue" evidence="9">
    <location>
        <position position="80"/>
    </location>
    <ligand>
        <name>heme c</name>
        <dbReference type="ChEBI" id="CHEBI:61717"/>
        <label>1</label>
    </ligand>
    <ligandPart>
        <name>Fe</name>
        <dbReference type="ChEBI" id="CHEBI:18248"/>
    </ligandPart>
</feature>
<keyword evidence="2 8" id="KW-0349">Heme</keyword>
<feature type="binding site" description="covalent" evidence="8">
    <location>
        <position position="222"/>
    </location>
    <ligand>
        <name>heme c</name>
        <dbReference type="ChEBI" id="CHEBI:61717"/>
        <label>2</label>
    </ligand>
</feature>
<dbReference type="PROSITE" id="PS51257">
    <property type="entry name" value="PROKAR_LIPOPROTEIN"/>
    <property type="match status" value="1"/>
</dbReference>
<sequence>MKASLVLLLGLLIVACQPKDNPPPAPAEEKPLFARPANFPEPVYLIDSNQPTEAGVALGKTLFYDGILSRDSTIACGECHRQYYGFTHHLHDISHGIGGRTGLRNALPLQNLAWLRRFQWDGGIEKLDEQPIFPIEHPDEMDDTMDNVVKKLQGSKTYPALFKAAYGSEEITSEKMLKSLTQFMLTLVSANTKYDQVVRKENAATFTADELAGQKLFASKGCQNCHAGELFTDQSFRNNGLSPFERTKVEYVDGKPMVRVVVDEGRYRITGQAADRFKFVVPSLRNIAATLPYMHDGRFKTLREVLDFYDSGMIDSPTLDPFFRQANGSLGIPLSEDEKTKLIAFLNTLTDTDFLKDKRFAEPDGFPSL</sequence>
<protein>
    <submittedName>
        <fullName evidence="11">C-type cytochrome</fullName>
    </submittedName>
</protein>
<dbReference type="InterPro" id="IPR004852">
    <property type="entry name" value="Di-haem_cyt_c_peroxidsae"/>
</dbReference>
<keyword evidence="3 9" id="KW-0479">Metal-binding</keyword>
<name>A0A7C9BBK6_9BACT</name>
<reference evidence="11 12" key="1">
    <citation type="submission" date="2019-10" db="EMBL/GenBank/DDBJ databases">
        <title>Draft Genome Sequence of Cytophagaceae sp. SJW1-29.</title>
        <authorList>
            <person name="Choi A."/>
        </authorList>
    </citation>
    <scope>NUCLEOTIDE SEQUENCE [LARGE SCALE GENOMIC DNA]</scope>
    <source>
        <strain evidence="11 12">SJW1-29</strain>
    </source>
</reference>
<dbReference type="AlphaFoldDB" id="A0A7C9BBK6"/>
<dbReference type="Proteomes" id="UP000479293">
    <property type="component" value="Unassembled WGS sequence"/>
</dbReference>